<feature type="coiled-coil region" evidence="3">
    <location>
        <begin position="85"/>
        <end position="147"/>
    </location>
</feature>
<evidence type="ECO:0000256" key="3">
    <source>
        <dbReference type="SAM" id="Coils"/>
    </source>
</evidence>
<dbReference type="Proteomes" id="UP000818029">
    <property type="component" value="Chromosome D12"/>
</dbReference>
<evidence type="ECO:0000256" key="2">
    <source>
        <dbReference type="ARBA" id="ARBA00023054"/>
    </source>
</evidence>
<reference evidence="5" key="1">
    <citation type="journal article" date="2020" name="Nat. Genet.">
        <title>Genomic diversifications of five Gossypium allopolyploid species and their impact on cotton improvement.</title>
        <authorList>
            <person name="Chen Z.J."/>
            <person name="Sreedasyam A."/>
            <person name="Ando A."/>
            <person name="Song Q."/>
            <person name="De Santiago L.M."/>
            <person name="Hulse-Kemp A.M."/>
            <person name="Ding M."/>
            <person name="Ye W."/>
            <person name="Kirkbride R.C."/>
            <person name="Jenkins J."/>
            <person name="Plott C."/>
            <person name="Lovell J."/>
            <person name="Lin Y.M."/>
            <person name="Vaughn R."/>
            <person name="Liu B."/>
            <person name="Simpson S."/>
            <person name="Scheffler B.E."/>
            <person name="Wen L."/>
            <person name="Saski C.A."/>
            <person name="Grover C.E."/>
            <person name="Hu G."/>
            <person name="Conover J.L."/>
            <person name="Carlson J.W."/>
            <person name="Shu S."/>
            <person name="Boston L.B."/>
            <person name="Williams M."/>
            <person name="Peterson D.G."/>
            <person name="McGee K."/>
            <person name="Jones D.C."/>
            <person name="Wendel J.F."/>
            <person name="Stelly D.M."/>
            <person name="Grimwood J."/>
            <person name="Schmutz J."/>
        </authorList>
    </citation>
    <scope>NUCLEOTIDE SEQUENCE [LARGE SCALE GENOMIC DNA]</scope>
    <source>
        <strain evidence="5">cv. TM-1</strain>
    </source>
</reference>
<name>A0A1U8MUR2_GOSHI</name>
<dbReference type="PANTHER" id="PTHR32054">
    <property type="entry name" value="HEAVY CHAIN, PUTATIVE, EXPRESSED-RELATED-RELATED"/>
    <property type="match status" value="1"/>
</dbReference>
<proteinExistence type="inferred from homology"/>
<feature type="region of interest" description="Disordered" evidence="4">
    <location>
        <begin position="1"/>
        <end position="32"/>
    </location>
</feature>
<feature type="region of interest" description="Disordered" evidence="4">
    <location>
        <begin position="235"/>
        <end position="274"/>
    </location>
</feature>
<dbReference type="GO" id="GO:0009903">
    <property type="term" value="P:chloroplast avoidance movement"/>
    <property type="evidence" value="ECO:0000318"/>
    <property type="project" value="GO_Central"/>
</dbReference>
<feature type="compositionally biased region" description="Basic and acidic residues" evidence="4">
    <location>
        <begin position="7"/>
        <end position="22"/>
    </location>
</feature>
<keyword evidence="2 3" id="KW-0175">Coiled coil</keyword>
<dbReference type="GO" id="GO:0009904">
    <property type="term" value="P:chloroplast accumulation movement"/>
    <property type="evidence" value="ECO:0000318"/>
    <property type="project" value="GO_Central"/>
</dbReference>
<dbReference type="RefSeq" id="XP_016730560.1">
    <property type="nucleotide sequence ID" value="XM_016875071.1"/>
</dbReference>
<dbReference type="PANTHER" id="PTHR32054:SF70">
    <property type="entry name" value="OS07G0620100 PROTEIN"/>
    <property type="match status" value="1"/>
</dbReference>
<dbReference type="Pfam" id="PF05701">
    <property type="entry name" value="WEMBL"/>
    <property type="match status" value="1"/>
</dbReference>
<organism evidence="5 6">
    <name type="scientific">Gossypium hirsutum</name>
    <name type="common">Upland cotton</name>
    <name type="synonym">Gossypium mexicanum</name>
    <dbReference type="NCBI Taxonomy" id="3635"/>
    <lineage>
        <taxon>Eukaryota</taxon>
        <taxon>Viridiplantae</taxon>
        <taxon>Streptophyta</taxon>
        <taxon>Embryophyta</taxon>
        <taxon>Tracheophyta</taxon>
        <taxon>Spermatophyta</taxon>
        <taxon>Magnoliopsida</taxon>
        <taxon>eudicotyledons</taxon>
        <taxon>Gunneridae</taxon>
        <taxon>Pentapetalae</taxon>
        <taxon>rosids</taxon>
        <taxon>malvids</taxon>
        <taxon>Malvales</taxon>
        <taxon>Malvaceae</taxon>
        <taxon>Malvoideae</taxon>
        <taxon>Gossypium</taxon>
    </lineage>
</organism>
<dbReference type="SMR" id="A0A1U8MUR2"/>
<comment type="similarity">
    <text evidence="1">Belongs to the WEB family.</text>
</comment>
<evidence type="ECO:0000256" key="1">
    <source>
        <dbReference type="ARBA" id="ARBA00005485"/>
    </source>
</evidence>
<reference evidence="6" key="2">
    <citation type="submission" date="2025-08" db="UniProtKB">
        <authorList>
            <consortium name="RefSeq"/>
        </authorList>
    </citation>
    <scope>IDENTIFICATION</scope>
</reference>
<feature type="compositionally biased region" description="Basic and acidic residues" evidence="4">
    <location>
        <begin position="238"/>
        <end position="248"/>
    </location>
</feature>
<protein>
    <submittedName>
        <fullName evidence="6">Myosin-1B</fullName>
    </submittedName>
</protein>
<keyword evidence="5" id="KW-1185">Reference proteome</keyword>
<evidence type="ECO:0000256" key="4">
    <source>
        <dbReference type="SAM" id="MobiDB-lite"/>
    </source>
</evidence>
<dbReference type="InterPro" id="IPR008545">
    <property type="entry name" value="Web"/>
</dbReference>
<dbReference type="AlphaFoldDB" id="A0A1U8MUR2"/>
<accession>A0A1U8MUR2</accession>
<feature type="region of interest" description="Disordered" evidence="4">
    <location>
        <begin position="293"/>
        <end position="317"/>
    </location>
</feature>
<sequence>MQSFDGDGERTENDLDKPRDSDSGISNTLEAKVEELRKTKEELMRAKENATDSWLDSKPLLDELERLKSDLVIAQNQNSISKNMISELESQLETIVKDIRAKREEELKAVKTINETNRNLEQMREELEQLKADKDEERRTRSKLKQTLRLRRQTLRTLQLTLRAVRIESDAFRASAAKALQYTDHPESDNSPVQLTQEDFYALKRRAKEETSLANWRVAVAMEQKATAEAAQNLALRRSKETHPDNKLQRRKGDRRMVEGEETKQEKAGDQDMTKQEVEEVLNEDFVFPKARAKEINQNKQGKRQRMSKTKSRKIPVSKIKKKVSILSQMKFCLVHIKRIFT</sequence>
<dbReference type="GO" id="GO:0005829">
    <property type="term" value="C:cytosol"/>
    <property type="evidence" value="ECO:0000318"/>
    <property type="project" value="GO_Central"/>
</dbReference>
<dbReference type="KEGG" id="ghi:107941519"/>
<feature type="compositionally biased region" description="Basic residues" evidence="4">
    <location>
        <begin position="301"/>
        <end position="317"/>
    </location>
</feature>
<dbReference type="PaxDb" id="3635-A0A1U8MUR2"/>
<gene>
    <name evidence="6" type="primary">LOC107941519</name>
</gene>
<feature type="compositionally biased region" description="Basic and acidic residues" evidence="4">
    <location>
        <begin position="255"/>
        <end position="274"/>
    </location>
</feature>
<dbReference type="OrthoDB" id="852135at2759"/>
<dbReference type="OMA" id="SWSMNKR"/>
<evidence type="ECO:0000313" key="5">
    <source>
        <dbReference type="Proteomes" id="UP000818029"/>
    </source>
</evidence>
<evidence type="ECO:0000313" key="6">
    <source>
        <dbReference type="RefSeq" id="XP_016730560.1"/>
    </source>
</evidence>
<dbReference type="GeneID" id="107941519"/>